<dbReference type="PANTHER" id="PTHR47618">
    <property type="entry name" value="BIFUNCTIONAL OLIGORIBONUCLEASE AND PAP PHOSPHATASE NRNA"/>
    <property type="match status" value="1"/>
</dbReference>
<dbReference type="EMBL" id="CYXT01000016">
    <property type="protein sequence ID" value="CUN02518.1"/>
    <property type="molecule type" value="Genomic_DNA"/>
</dbReference>
<dbReference type="EC" id="3.1.-.-" evidence="3"/>
<accession>A0A173TMU3</accession>
<proteinExistence type="predicted"/>
<evidence type="ECO:0000259" key="1">
    <source>
        <dbReference type="Pfam" id="PF01368"/>
    </source>
</evidence>
<dbReference type="InterPro" id="IPR001667">
    <property type="entry name" value="DDH_dom"/>
</dbReference>
<evidence type="ECO:0000259" key="2">
    <source>
        <dbReference type="Pfam" id="PF02272"/>
    </source>
</evidence>
<dbReference type="RefSeq" id="WP_055258990.1">
    <property type="nucleotide sequence ID" value="NZ_CYXT01000016.1"/>
</dbReference>
<sequence>MKHFNEQISKAKTIAITGHIHPDGDCIGSCLALKQYILDNYSGKKVDVYLESISTEFRFLSHAQEIITESKDDESYDLFFVLDCGSEDRYEPFAAMVRCAKTLIGIDHHISNDGFGDFYKIDPQASATCEVLCQIFEEDKISKECAQCLYTGIVHDTGVFKHSNTTRKTMEYAGMLLEKGVSTTKIIDETFYQKTFVQNQLLGKALLKSQLYADGQIIISNLSEQDFEELHASISDSDGIIDQLRITKGVEAAIFLYPIENGYKVSMRSNEKVKVSEIAKTHGGGGHVRAAGCSMKGTLKDIQSMIISEIAEQL</sequence>
<keyword evidence="3" id="KW-0378">Hydrolase</keyword>
<dbReference type="AlphaFoldDB" id="A0A173TMU3"/>
<dbReference type="InterPro" id="IPR003156">
    <property type="entry name" value="DHHA1_dom"/>
</dbReference>
<reference evidence="3 4" key="1">
    <citation type="submission" date="2015-09" db="EMBL/GenBank/DDBJ databases">
        <authorList>
            <consortium name="Pathogen Informatics"/>
        </authorList>
    </citation>
    <scope>NUCLEOTIDE SEQUENCE [LARGE SCALE GENOMIC DNA]</scope>
    <source>
        <strain evidence="3 4">2789STDY5608868</strain>
    </source>
</reference>
<evidence type="ECO:0000313" key="3">
    <source>
        <dbReference type="EMBL" id="CUN02518.1"/>
    </source>
</evidence>
<dbReference type="Gene3D" id="3.10.310.30">
    <property type="match status" value="1"/>
</dbReference>
<dbReference type="Proteomes" id="UP000095598">
    <property type="component" value="Unassembled WGS sequence"/>
</dbReference>
<dbReference type="GO" id="GO:0003676">
    <property type="term" value="F:nucleic acid binding"/>
    <property type="evidence" value="ECO:0007669"/>
    <property type="project" value="InterPro"/>
</dbReference>
<gene>
    <name evidence="3" type="primary">nrnA</name>
    <name evidence="3" type="ORF">ERS852425_02129</name>
</gene>
<feature type="domain" description="DDH" evidence="1">
    <location>
        <begin position="14"/>
        <end position="153"/>
    </location>
</feature>
<feature type="domain" description="DHHA1" evidence="2">
    <location>
        <begin position="236"/>
        <end position="310"/>
    </location>
</feature>
<dbReference type="InterPro" id="IPR051319">
    <property type="entry name" value="Oligoribo/pAp-PDE_c-di-AMP_PDE"/>
</dbReference>
<dbReference type="Pfam" id="PF01368">
    <property type="entry name" value="DHH"/>
    <property type="match status" value="1"/>
</dbReference>
<dbReference type="Pfam" id="PF02272">
    <property type="entry name" value="DHHA1"/>
    <property type="match status" value="1"/>
</dbReference>
<dbReference type="Gene3D" id="3.90.1640.10">
    <property type="entry name" value="inorganic pyrophosphatase (n-terminal core)"/>
    <property type="match status" value="1"/>
</dbReference>
<protein>
    <submittedName>
        <fullName evidence="3">Bifunctional oligoribonuclease and PAP phosphatase nrnA</fullName>
        <ecNumber evidence="3">3.1.-.-</ecNumber>
    </submittedName>
</protein>
<evidence type="ECO:0000313" key="4">
    <source>
        <dbReference type="Proteomes" id="UP000095598"/>
    </source>
</evidence>
<name>A0A173TMU3_ANAHA</name>
<organism evidence="3 4">
    <name type="scientific">Anaerostipes hadrus</name>
    <dbReference type="NCBI Taxonomy" id="649756"/>
    <lineage>
        <taxon>Bacteria</taxon>
        <taxon>Bacillati</taxon>
        <taxon>Bacillota</taxon>
        <taxon>Clostridia</taxon>
        <taxon>Lachnospirales</taxon>
        <taxon>Lachnospiraceae</taxon>
        <taxon>Anaerostipes</taxon>
    </lineage>
</organism>
<dbReference type="InterPro" id="IPR038763">
    <property type="entry name" value="DHH_sf"/>
</dbReference>
<dbReference type="GO" id="GO:0016787">
    <property type="term" value="F:hydrolase activity"/>
    <property type="evidence" value="ECO:0007669"/>
    <property type="project" value="UniProtKB-KW"/>
</dbReference>
<dbReference type="PANTHER" id="PTHR47618:SF1">
    <property type="entry name" value="BIFUNCTIONAL OLIGORIBONUCLEASE AND PAP PHOSPHATASE NRNA"/>
    <property type="match status" value="1"/>
</dbReference>
<dbReference type="SUPFAM" id="SSF64182">
    <property type="entry name" value="DHH phosphoesterases"/>
    <property type="match status" value="1"/>
</dbReference>